<accession>A0A7W9U3S9</accession>
<dbReference type="EMBL" id="JACHBW010000027">
    <property type="protein sequence ID" value="MBB6106463.1"/>
    <property type="molecule type" value="Genomic_DNA"/>
</dbReference>
<keyword evidence="2" id="KW-1185">Reference proteome</keyword>
<dbReference type="AlphaFoldDB" id="A0A7W9U3S9"/>
<gene>
    <name evidence="1" type="ORF">F4827_006338</name>
</gene>
<proteinExistence type="predicted"/>
<dbReference type="Proteomes" id="UP000571554">
    <property type="component" value="Unassembled WGS sequence"/>
</dbReference>
<evidence type="ECO:0000313" key="2">
    <source>
        <dbReference type="Proteomes" id="UP000571554"/>
    </source>
</evidence>
<protein>
    <recommendedName>
        <fullName evidence="3">DUF3553 domain-containing protein</fullName>
    </recommendedName>
</protein>
<reference evidence="1 2" key="1">
    <citation type="submission" date="2020-08" db="EMBL/GenBank/DDBJ databases">
        <title>Above-ground endophytic microbial communities from plants in different locations in the United States.</title>
        <authorList>
            <person name="Frank C."/>
        </authorList>
    </citation>
    <scope>NUCLEOTIDE SEQUENCE [LARGE SCALE GENOMIC DNA]</scope>
    <source>
        <strain evidence="1 2">WP4_2_2</strain>
    </source>
</reference>
<comment type="caution">
    <text evidence="1">The sequence shown here is derived from an EMBL/GenBank/DDBJ whole genome shotgun (WGS) entry which is preliminary data.</text>
</comment>
<sequence length="63" mass="6974">MAPPSSNDAHSMRLRRVQYQTGPTDWGEGVVTQHDLDTGMVIVLDTEDGSFWRGPQDCVEIVA</sequence>
<evidence type="ECO:0000313" key="1">
    <source>
        <dbReference type="EMBL" id="MBB6106463.1"/>
    </source>
</evidence>
<name>A0A7W9U3S9_9BURK</name>
<dbReference type="RefSeq" id="WP_184123887.1">
    <property type="nucleotide sequence ID" value="NZ_JACHBW010000027.1"/>
</dbReference>
<evidence type="ECO:0008006" key="3">
    <source>
        <dbReference type="Google" id="ProtNLM"/>
    </source>
</evidence>
<organism evidence="1 2">
    <name type="scientific">Paraburkholderia bannensis</name>
    <dbReference type="NCBI Taxonomy" id="765414"/>
    <lineage>
        <taxon>Bacteria</taxon>
        <taxon>Pseudomonadati</taxon>
        <taxon>Pseudomonadota</taxon>
        <taxon>Betaproteobacteria</taxon>
        <taxon>Burkholderiales</taxon>
        <taxon>Burkholderiaceae</taxon>
        <taxon>Paraburkholderia</taxon>
    </lineage>
</organism>